<sequence length="187" mass="20509">MWMCCRISSVKPPDGQQHIAGGKKASSSSATLLPALCRLRGSAEEKQLRQRHGLQLQQLGLSLAVVGESNSTVRNPDDPYDMDDYEDGHKDCEQYDSASILLSRLLVEDRASATCRFGATPIAHLGSAAPSRSAVPHLQQPSPLSQPPPPQPLAVQHRRQRPQQQRIYFVKLCQPSSSLIGQMTKDC</sequence>
<evidence type="ECO:0000313" key="3">
    <source>
        <dbReference type="WBParaSite" id="maker-unitig_30261-snap-gene-0.1-mRNA-1"/>
    </source>
</evidence>
<dbReference type="Proteomes" id="UP000095280">
    <property type="component" value="Unplaced"/>
</dbReference>
<dbReference type="WBParaSite" id="maker-unitig_30261-snap-gene-0.1-mRNA-1">
    <property type="protein sequence ID" value="maker-unitig_30261-snap-gene-0.1-mRNA-1"/>
    <property type="gene ID" value="maker-unitig_30261-snap-gene-0.1"/>
</dbReference>
<reference evidence="3" key="1">
    <citation type="submission" date="2016-11" db="UniProtKB">
        <authorList>
            <consortium name="WormBaseParasite"/>
        </authorList>
    </citation>
    <scope>IDENTIFICATION</scope>
</reference>
<name>A0A1I8FD94_9PLAT</name>
<organism evidence="2 3">
    <name type="scientific">Macrostomum lignano</name>
    <dbReference type="NCBI Taxonomy" id="282301"/>
    <lineage>
        <taxon>Eukaryota</taxon>
        <taxon>Metazoa</taxon>
        <taxon>Spiralia</taxon>
        <taxon>Lophotrochozoa</taxon>
        <taxon>Platyhelminthes</taxon>
        <taxon>Rhabditophora</taxon>
        <taxon>Macrostomorpha</taxon>
        <taxon>Macrostomida</taxon>
        <taxon>Macrostomidae</taxon>
        <taxon>Macrostomum</taxon>
    </lineage>
</organism>
<proteinExistence type="predicted"/>
<accession>A0A1I8FD94</accession>
<dbReference type="AlphaFoldDB" id="A0A1I8FD94"/>
<feature type="region of interest" description="Disordered" evidence="1">
    <location>
        <begin position="128"/>
        <end position="160"/>
    </location>
</feature>
<keyword evidence="2" id="KW-1185">Reference proteome</keyword>
<evidence type="ECO:0000313" key="2">
    <source>
        <dbReference type="Proteomes" id="UP000095280"/>
    </source>
</evidence>
<protein>
    <submittedName>
        <fullName evidence="3">Uncharacterized protein</fullName>
    </submittedName>
</protein>
<evidence type="ECO:0000256" key="1">
    <source>
        <dbReference type="SAM" id="MobiDB-lite"/>
    </source>
</evidence>